<protein>
    <recommendedName>
        <fullName evidence="4">Zn(2)-C6 fungal-type domain-containing protein</fullName>
    </recommendedName>
</protein>
<dbReference type="PANTHER" id="PTHR47659">
    <property type="entry name" value="ZN(II)2CYS6 TRANSCRIPTION FACTOR (EUROFUNG)-RELATED"/>
    <property type="match status" value="1"/>
</dbReference>
<evidence type="ECO:0000256" key="1">
    <source>
        <dbReference type="ARBA" id="ARBA00022723"/>
    </source>
</evidence>
<evidence type="ECO:0000259" key="4">
    <source>
        <dbReference type="PROSITE" id="PS50048"/>
    </source>
</evidence>
<sequence length="400" mass="44765">MKDFEHLFLNNHQGHQFSHDKDTSLNNTSLWNEMGDLLSNMELPSQAIIDNFMKVNPDGIASEDDGVALDMMNRNEMMNNYNDKDFAGDVSSQNQQAYQTKMNAIKFNQMAEGPQRETGNYHEEMQTQMEPSLLGLNDDSMGLMSYPPSLVQQLSPHQSEFCLSSPQNSMMHLFHGHNGHSQNQPPTPTQMHPSIPHGQNMDSAHQNLLNQGVSLNAALHHNINMDFTQPQMMKAVRSNAWKSMNYNHTSAYNPADYQQMPTDPYSLAYQNYYYSPYFAAGSGAHLPYYPEGLEVMENPHHNSFDSIKVKRHKNVGRACIHCKKAHLACDEARPCKRCVHLGKSNCIDVEHKRRGRPKSVQTKAKAAAAAAAAAQSSSGAPVPQSTSMNVPMQTAPNPMM</sequence>
<organism evidence="5 6">
    <name type="scientific">Conidiobolus coronatus (strain ATCC 28846 / CBS 209.66 / NRRL 28638)</name>
    <name type="common">Delacroixia coronata</name>
    <dbReference type="NCBI Taxonomy" id="796925"/>
    <lineage>
        <taxon>Eukaryota</taxon>
        <taxon>Fungi</taxon>
        <taxon>Fungi incertae sedis</taxon>
        <taxon>Zoopagomycota</taxon>
        <taxon>Entomophthoromycotina</taxon>
        <taxon>Entomophthoromycetes</taxon>
        <taxon>Entomophthorales</taxon>
        <taxon>Ancylistaceae</taxon>
        <taxon>Conidiobolus</taxon>
    </lineage>
</organism>
<accession>A0A137P0W9</accession>
<dbReference type="AlphaFoldDB" id="A0A137P0W9"/>
<evidence type="ECO:0000313" key="6">
    <source>
        <dbReference type="Proteomes" id="UP000070444"/>
    </source>
</evidence>
<dbReference type="InterPro" id="IPR036864">
    <property type="entry name" value="Zn2-C6_fun-type_DNA-bd_sf"/>
</dbReference>
<dbReference type="GO" id="GO:0000981">
    <property type="term" value="F:DNA-binding transcription factor activity, RNA polymerase II-specific"/>
    <property type="evidence" value="ECO:0007669"/>
    <property type="project" value="InterPro"/>
</dbReference>
<keyword evidence="6" id="KW-1185">Reference proteome</keyword>
<evidence type="ECO:0000256" key="3">
    <source>
        <dbReference type="SAM" id="MobiDB-lite"/>
    </source>
</evidence>
<evidence type="ECO:0000256" key="2">
    <source>
        <dbReference type="ARBA" id="ARBA00023242"/>
    </source>
</evidence>
<dbReference type="PROSITE" id="PS00463">
    <property type="entry name" value="ZN2_CY6_FUNGAL_1"/>
    <property type="match status" value="1"/>
</dbReference>
<keyword evidence="1" id="KW-0479">Metal-binding</keyword>
<dbReference type="OrthoDB" id="1555531at2759"/>
<dbReference type="PANTHER" id="PTHR47659:SF4">
    <property type="entry name" value="ZN(II)2CYS6 TRANSCRIPTION FACTOR (EUROFUNG)"/>
    <property type="match status" value="1"/>
</dbReference>
<dbReference type="GO" id="GO:0008270">
    <property type="term" value="F:zinc ion binding"/>
    <property type="evidence" value="ECO:0007669"/>
    <property type="project" value="InterPro"/>
</dbReference>
<evidence type="ECO:0000313" key="5">
    <source>
        <dbReference type="EMBL" id="KXN68524.1"/>
    </source>
</evidence>
<dbReference type="CDD" id="cd00067">
    <property type="entry name" value="GAL4"/>
    <property type="match status" value="1"/>
</dbReference>
<name>A0A137P0W9_CONC2</name>
<dbReference type="InterPro" id="IPR050335">
    <property type="entry name" value="ERT1_acuK_gluconeogen_tf"/>
</dbReference>
<dbReference type="SUPFAM" id="SSF57701">
    <property type="entry name" value="Zn2/Cys6 DNA-binding domain"/>
    <property type="match status" value="1"/>
</dbReference>
<reference evidence="5 6" key="1">
    <citation type="journal article" date="2015" name="Genome Biol. Evol.">
        <title>Phylogenomic analyses indicate that early fungi evolved digesting cell walls of algal ancestors of land plants.</title>
        <authorList>
            <person name="Chang Y."/>
            <person name="Wang S."/>
            <person name="Sekimoto S."/>
            <person name="Aerts A.L."/>
            <person name="Choi C."/>
            <person name="Clum A."/>
            <person name="LaButti K.M."/>
            <person name="Lindquist E.A."/>
            <person name="Yee Ngan C."/>
            <person name="Ohm R.A."/>
            <person name="Salamov A.A."/>
            <person name="Grigoriev I.V."/>
            <person name="Spatafora J.W."/>
            <person name="Berbee M.L."/>
        </authorList>
    </citation>
    <scope>NUCLEOTIDE SEQUENCE [LARGE SCALE GENOMIC DNA]</scope>
    <source>
        <strain evidence="5 6">NRRL 28638</strain>
    </source>
</reference>
<dbReference type="Proteomes" id="UP000070444">
    <property type="component" value="Unassembled WGS sequence"/>
</dbReference>
<dbReference type="SMART" id="SM00066">
    <property type="entry name" value="GAL4"/>
    <property type="match status" value="1"/>
</dbReference>
<keyword evidence="2" id="KW-0539">Nucleus</keyword>
<feature type="compositionally biased region" description="Polar residues" evidence="3">
    <location>
        <begin position="375"/>
        <end position="400"/>
    </location>
</feature>
<feature type="domain" description="Zn(2)-C6 fungal-type" evidence="4">
    <location>
        <begin position="318"/>
        <end position="346"/>
    </location>
</feature>
<gene>
    <name evidence="5" type="ORF">CONCODRAFT_72180</name>
</gene>
<dbReference type="STRING" id="796925.A0A137P0W9"/>
<dbReference type="EMBL" id="KQ964571">
    <property type="protein sequence ID" value="KXN68524.1"/>
    <property type="molecule type" value="Genomic_DNA"/>
</dbReference>
<dbReference type="PROSITE" id="PS50048">
    <property type="entry name" value="ZN2_CY6_FUNGAL_2"/>
    <property type="match status" value="1"/>
</dbReference>
<dbReference type="InterPro" id="IPR001138">
    <property type="entry name" value="Zn2Cys6_DnaBD"/>
</dbReference>
<dbReference type="Pfam" id="PF00172">
    <property type="entry name" value="Zn_clus"/>
    <property type="match status" value="1"/>
</dbReference>
<proteinExistence type="predicted"/>
<feature type="region of interest" description="Disordered" evidence="3">
    <location>
        <begin position="371"/>
        <end position="400"/>
    </location>
</feature>